<organism evidence="1 2">
    <name type="scientific">Sphingobium fuliginis ATCC 27551</name>
    <dbReference type="NCBI Taxonomy" id="1208342"/>
    <lineage>
        <taxon>Bacteria</taxon>
        <taxon>Pseudomonadati</taxon>
        <taxon>Pseudomonadota</taxon>
        <taxon>Alphaproteobacteria</taxon>
        <taxon>Sphingomonadales</taxon>
        <taxon>Sphingomonadaceae</taxon>
        <taxon>Sphingobium</taxon>
    </lineage>
</organism>
<dbReference type="EMBL" id="CP041016">
    <property type="protein sequence ID" value="QDC36510.1"/>
    <property type="molecule type" value="Genomic_DNA"/>
</dbReference>
<dbReference type="KEGG" id="sufl:FIL70_03875"/>
<dbReference type="RefSeq" id="WP_021228604.1">
    <property type="nucleotide sequence ID" value="NZ_CP041016.1"/>
</dbReference>
<name>A0A5B8CEM1_SPHSA</name>
<protein>
    <submittedName>
        <fullName evidence="1">Uncharacterized protein</fullName>
    </submittedName>
</protein>
<gene>
    <name evidence="1" type="ORF">FIL70_03875</name>
</gene>
<dbReference type="Proteomes" id="UP000311469">
    <property type="component" value="Chromosome cSF1"/>
</dbReference>
<accession>A0A5B8CEM1</accession>
<dbReference type="AlphaFoldDB" id="A0A5B8CEM1"/>
<evidence type="ECO:0000313" key="2">
    <source>
        <dbReference type="Proteomes" id="UP000311469"/>
    </source>
</evidence>
<proteinExistence type="predicted"/>
<sequence>MAELDQWIEAIKGEEDSLGVARCYGHFIKLGFRNAEEIAGMGELAMRTSAALLVPQVDGSRAEIMPELVAPFSQIGNFFPCRVRAFSIEWA</sequence>
<reference evidence="1 2" key="1">
    <citation type="submission" date="2019-06" db="EMBL/GenBank/DDBJ databases">
        <title>Genome organization and adaptive potential of archetypical organophosphate degarding Sphingobium fuliginis ATCC 27551.</title>
        <authorList>
            <person name="Sarwar A."/>
            <person name="Parthasarathy S."/>
            <person name="Singh C."/>
            <person name="Siddavattam D."/>
        </authorList>
    </citation>
    <scope>NUCLEOTIDE SEQUENCE [LARGE SCALE GENOMIC DNA]</scope>
    <source>
        <strain evidence="1 2">ATCC 27551</strain>
    </source>
</reference>
<evidence type="ECO:0000313" key="1">
    <source>
        <dbReference type="EMBL" id="QDC36510.1"/>
    </source>
</evidence>